<evidence type="ECO:0000313" key="2">
    <source>
        <dbReference type="Proteomes" id="UP000013167"/>
    </source>
</evidence>
<dbReference type="eggNOG" id="ENOG502ZCP6">
    <property type="taxonomic scope" value="Bacteria"/>
</dbReference>
<organism evidence="1 2">
    <name type="scientific">Phycicoccus elongatus Lp2</name>
    <dbReference type="NCBI Taxonomy" id="1193181"/>
    <lineage>
        <taxon>Bacteria</taxon>
        <taxon>Bacillati</taxon>
        <taxon>Actinomycetota</taxon>
        <taxon>Actinomycetes</taxon>
        <taxon>Micrococcales</taxon>
        <taxon>Intrasporangiaceae</taxon>
        <taxon>Phycicoccus</taxon>
    </lineage>
</organism>
<name>N0DXZ6_9MICO</name>
<proteinExistence type="predicted"/>
<dbReference type="STRING" id="1193181.BN10_1240011"/>
<protein>
    <submittedName>
        <fullName evidence="1">Uncharacterized protein</fullName>
    </submittedName>
</protein>
<sequence>MGQAGRHTEPRGIPHAGGDVMSAADVWRRWLGGRGRSLGAGVLILASLAVGRVITDRLPDAESVIEKPIERRGVIGTPIALRIGDVTVTEVTGATSWASVSEGKRTQGVWLAASIDLLPSRRESGLSYAAVRDSSGHVWELGRGESTCKAPIAGVPMHCQVLIELPRRPISNAELVLRWTNFDDRFDDQAVLPLTLDQATIDTWAGTEGPIKVPLATLGDS</sequence>
<dbReference type="HOGENOM" id="CLU_1250124_0_0_11"/>
<dbReference type="Proteomes" id="UP000013167">
    <property type="component" value="Unassembled WGS sequence"/>
</dbReference>
<accession>N0DXZ6</accession>
<keyword evidence="2" id="KW-1185">Reference proteome</keyword>
<gene>
    <name evidence="1" type="ORF">BN10_1240011</name>
</gene>
<dbReference type="AlphaFoldDB" id="N0DXZ6"/>
<reference evidence="1 2" key="1">
    <citation type="journal article" date="2013" name="ISME J.">
        <title>A metabolic model for members of the genus Tetrasphaera involved in enhanced biological phosphorus removal.</title>
        <authorList>
            <person name="Kristiansen R."/>
            <person name="Nguyen H.T.T."/>
            <person name="Saunders A.M."/>
            <person name="Nielsen J.L."/>
            <person name="Wimmer R."/>
            <person name="Le V.Q."/>
            <person name="McIlroy S.J."/>
            <person name="Petrovski S."/>
            <person name="Seviour R.J."/>
            <person name="Calteau A."/>
            <person name="Nielsen K.L."/>
            <person name="Nielsen P.H."/>
        </authorList>
    </citation>
    <scope>NUCLEOTIDE SEQUENCE [LARGE SCALE GENOMIC DNA]</scope>
    <source>
        <strain evidence="1 2">Lp2</strain>
    </source>
</reference>
<comment type="caution">
    <text evidence="1">The sequence shown here is derived from an EMBL/GenBank/DDBJ whole genome shotgun (WGS) entry which is preliminary data.</text>
</comment>
<dbReference type="EMBL" id="CAIZ01000029">
    <property type="protein sequence ID" value="CCH68917.1"/>
    <property type="molecule type" value="Genomic_DNA"/>
</dbReference>
<evidence type="ECO:0000313" key="1">
    <source>
        <dbReference type="EMBL" id="CCH68917.1"/>
    </source>
</evidence>
<dbReference type="OrthoDB" id="3378445at2"/>